<dbReference type="InterPro" id="IPR028082">
    <property type="entry name" value="Peripla_BP_I"/>
</dbReference>
<keyword evidence="2" id="KW-0805">Transcription regulation</keyword>
<dbReference type="PROSITE" id="PS50932">
    <property type="entry name" value="HTH_LACI_2"/>
    <property type="match status" value="1"/>
</dbReference>
<sequence length="332" mass="36196">MQTVAERAGVSLATVSHVLNGTRFVSKTTAELVHKAVTDIGYVPNTIARDLARSSTSTIGLVFSLSVNAFFLDIISAIEAECQRDGLSVLLFDSNDDPAKEWRIVRDLHQRRVDGIILAPAGGPESAAIRYLHENRVPAVLVDRLADSRFDQVGLNNHDAIHLVTDHLCNLGHRRIALIPGHSTYTTTVERIEAFRANLSARGLLDDGLITPPAHTLQEAAEHTSRLLDSGHIPDAILAGNNLCTLGAMREISSRGMKVPRDLAIAGIDDFEWADSFEPRLTVVRQPCAEIGQTAARLIRRRVASIDAAPEAHRMTPSLIVRRSCGYMPAES</sequence>
<name>A0A934W125_9RHOB</name>
<dbReference type="GO" id="GO:0003700">
    <property type="term" value="F:DNA-binding transcription factor activity"/>
    <property type="evidence" value="ECO:0007669"/>
    <property type="project" value="TreeGrafter"/>
</dbReference>
<evidence type="ECO:0000313" key="6">
    <source>
        <dbReference type="EMBL" id="MBK4217545.1"/>
    </source>
</evidence>
<dbReference type="SUPFAM" id="SSF47413">
    <property type="entry name" value="lambda repressor-like DNA-binding domains"/>
    <property type="match status" value="1"/>
</dbReference>
<keyword evidence="1" id="KW-0678">Repressor</keyword>
<evidence type="ECO:0000256" key="2">
    <source>
        <dbReference type="ARBA" id="ARBA00023015"/>
    </source>
</evidence>
<dbReference type="Gene3D" id="1.10.260.40">
    <property type="entry name" value="lambda repressor-like DNA-binding domains"/>
    <property type="match status" value="1"/>
</dbReference>
<dbReference type="InterPro" id="IPR000843">
    <property type="entry name" value="HTH_LacI"/>
</dbReference>
<protein>
    <submittedName>
        <fullName evidence="6">LacI family DNA-binding transcriptional regulator</fullName>
    </submittedName>
</protein>
<dbReference type="SUPFAM" id="SSF53822">
    <property type="entry name" value="Periplasmic binding protein-like I"/>
    <property type="match status" value="1"/>
</dbReference>
<dbReference type="Proteomes" id="UP000640485">
    <property type="component" value="Unassembled WGS sequence"/>
</dbReference>
<dbReference type="GO" id="GO:0000976">
    <property type="term" value="F:transcription cis-regulatory region binding"/>
    <property type="evidence" value="ECO:0007669"/>
    <property type="project" value="TreeGrafter"/>
</dbReference>
<dbReference type="Pfam" id="PF13377">
    <property type="entry name" value="Peripla_BP_3"/>
    <property type="match status" value="1"/>
</dbReference>
<keyword evidence="3 6" id="KW-0238">DNA-binding</keyword>
<dbReference type="InterPro" id="IPR046335">
    <property type="entry name" value="LacI/GalR-like_sensor"/>
</dbReference>
<evidence type="ECO:0000256" key="1">
    <source>
        <dbReference type="ARBA" id="ARBA00022491"/>
    </source>
</evidence>
<dbReference type="Pfam" id="PF00356">
    <property type="entry name" value="LacI"/>
    <property type="match status" value="1"/>
</dbReference>
<accession>A0A934W125</accession>
<dbReference type="CDD" id="cd01392">
    <property type="entry name" value="HTH_LacI"/>
    <property type="match status" value="1"/>
</dbReference>
<feature type="domain" description="HTH lacI-type" evidence="5">
    <location>
        <begin position="1"/>
        <end position="53"/>
    </location>
</feature>
<evidence type="ECO:0000256" key="3">
    <source>
        <dbReference type="ARBA" id="ARBA00023125"/>
    </source>
</evidence>
<dbReference type="PANTHER" id="PTHR30146:SF148">
    <property type="entry name" value="HTH-TYPE TRANSCRIPTIONAL REPRESSOR PURR-RELATED"/>
    <property type="match status" value="1"/>
</dbReference>
<keyword evidence="4" id="KW-0804">Transcription</keyword>
<dbReference type="InterPro" id="IPR010982">
    <property type="entry name" value="Lambda_DNA-bd_dom_sf"/>
</dbReference>
<organism evidence="6 7">
    <name type="scientific">Paracoccus caeni</name>
    <dbReference type="NCBI Taxonomy" id="657651"/>
    <lineage>
        <taxon>Bacteria</taxon>
        <taxon>Pseudomonadati</taxon>
        <taxon>Pseudomonadota</taxon>
        <taxon>Alphaproteobacteria</taxon>
        <taxon>Rhodobacterales</taxon>
        <taxon>Paracoccaceae</taxon>
        <taxon>Paracoccus</taxon>
    </lineage>
</organism>
<evidence type="ECO:0000256" key="4">
    <source>
        <dbReference type="ARBA" id="ARBA00023163"/>
    </source>
</evidence>
<dbReference type="PANTHER" id="PTHR30146">
    <property type="entry name" value="LACI-RELATED TRANSCRIPTIONAL REPRESSOR"/>
    <property type="match status" value="1"/>
</dbReference>
<dbReference type="CDD" id="cd06267">
    <property type="entry name" value="PBP1_LacI_sugar_binding-like"/>
    <property type="match status" value="1"/>
</dbReference>
<gene>
    <name evidence="6" type="ORF">JJJ17_16565</name>
</gene>
<proteinExistence type="predicted"/>
<evidence type="ECO:0000259" key="5">
    <source>
        <dbReference type="PROSITE" id="PS50932"/>
    </source>
</evidence>
<dbReference type="Gene3D" id="3.40.50.2300">
    <property type="match status" value="2"/>
</dbReference>
<dbReference type="SMART" id="SM00354">
    <property type="entry name" value="HTH_LACI"/>
    <property type="match status" value="1"/>
</dbReference>
<dbReference type="AlphaFoldDB" id="A0A934W125"/>
<comment type="caution">
    <text evidence="6">The sequence shown here is derived from an EMBL/GenBank/DDBJ whole genome shotgun (WGS) entry which is preliminary data.</text>
</comment>
<reference evidence="6" key="1">
    <citation type="submission" date="2021-01" db="EMBL/GenBank/DDBJ databases">
        <title>Paracoccus amoyensis sp. nov., isolated from the surface seawater along the coast of Xiamen Island, China.</title>
        <authorList>
            <person name="Lyu L."/>
        </authorList>
    </citation>
    <scope>NUCLEOTIDE SEQUENCE</scope>
    <source>
        <strain evidence="6">MJ17</strain>
    </source>
</reference>
<dbReference type="RefSeq" id="WP_200688370.1">
    <property type="nucleotide sequence ID" value="NZ_JAEPRQ010000007.1"/>
</dbReference>
<evidence type="ECO:0000313" key="7">
    <source>
        <dbReference type="Proteomes" id="UP000640485"/>
    </source>
</evidence>
<dbReference type="EMBL" id="JAEPRQ010000007">
    <property type="protein sequence ID" value="MBK4217545.1"/>
    <property type="molecule type" value="Genomic_DNA"/>
</dbReference>
<keyword evidence="7" id="KW-1185">Reference proteome</keyword>